<protein>
    <submittedName>
        <fullName evidence="1">Uncharacterized protein</fullName>
    </submittedName>
</protein>
<evidence type="ECO:0000313" key="1">
    <source>
        <dbReference type="EMBL" id="MBX43645.1"/>
    </source>
</evidence>
<sequence length="56" mass="6211">MAEKSPGRYGGQKLTQIDDLFFFTHLKKKFVNGCRVARTVGPSGGKWLGKNLAKPM</sequence>
<dbReference type="EMBL" id="GGEC01063161">
    <property type="protein sequence ID" value="MBX43645.1"/>
    <property type="molecule type" value="Transcribed_RNA"/>
</dbReference>
<proteinExistence type="predicted"/>
<reference evidence="1" key="1">
    <citation type="submission" date="2018-02" db="EMBL/GenBank/DDBJ databases">
        <title>Rhizophora mucronata_Transcriptome.</title>
        <authorList>
            <person name="Meera S.P."/>
            <person name="Sreeshan A."/>
            <person name="Augustine A."/>
        </authorList>
    </citation>
    <scope>NUCLEOTIDE SEQUENCE</scope>
    <source>
        <tissue evidence="1">Leaf</tissue>
    </source>
</reference>
<dbReference type="AlphaFoldDB" id="A0A2P2NMG3"/>
<name>A0A2P2NMG3_RHIMU</name>
<accession>A0A2P2NMG3</accession>
<organism evidence="1">
    <name type="scientific">Rhizophora mucronata</name>
    <name type="common">Asiatic mangrove</name>
    <dbReference type="NCBI Taxonomy" id="61149"/>
    <lineage>
        <taxon>Eukaryota</taxon>
        <taxon>Viridiplantae</taxon>
        <taxon>Streptophyta</taxon>
        <taxon>Embryophyta</taxon>
        <taxon>Tracheophyta</taxon>
        <taxon>Spermatophyta</taxon>
        <taxon>Magnoliopsida</taxon>
        <taxon>eudicotyledons</taxon>
        <taxon>Gunneridae</taxon>
        <taxon>Pentapetalae</taxon>
        <taxon>rosids</taxon>
        <taxon>fabids</taxon>
        <taxon>Malpighiales</taxon>
        <taxon>Rhizophoraceae</taxon>
        <taxon>Rhizophora</taxon>
    </lineage>
</organism>